<dbReference type="AlphaFoldDB" id="B4DBA5"/>
<dbReference type="EMBL" id="ABVL01000036">
    <property type="protein sequence ID" value="EDY16293.1"/>
    <property type="molecule type" value="Genomic_DNA"/>
</dbReference>
<evidence type="ECO:0000313" key="3">
    <source>
        <dbReference type="Proteomes" id="UP000005824"/>
    </source>
</evidence>
<sequence>MNFSLRPILLVTTLLFASLLLPGCDRQQEPPRVQYAGRDKVRGEIDAFLFQTRGNYNRSNFKALEASMEEIRKGDPVFGNGSWKIYNFYDSLECDDSEPESMWQLHERIHKAWIATYPDSITARVAYANFLVDYAWHARGYEYSDKVSEKGWRMMGERLAAAQHVLDEAKPLKPQCPMWWHVQLHIALGQGWDRAQYGKVYNEAKSLFPKFHGYDNSLATYLMPRWHGQPGDWEKAAEAEMHRPNGLGAEGYARVVANQHGYYDNIFKETQASWAHTREGMEAMRQKYPESLQILNQYCKLACLAGDRVTAKSLFQQLDGYKDERVWGNGGTYAQYQKWANAN</sequence>
<evidence type="ECO:0000313" key="2">
    <source>
        <dbReference type="EMBL" id="EDY16293.1"/>
    </source>
</evidence>
<gene>
    <name evidence="2" type="ORF">CfE428DRAFT_6196</name>
</gene>
<feature type="chain" id="PRO_5002800728" description="DUF4034 domain-containing protein" evidence="1">
    <location>
        <begin position="18"/>
        <end position="343"/>
    </location>
</feature>
<dbReference type="RefSeq" id="WP_006983514.1">
    <property type="nucleotide sequence ID" value="NZ_ABVL01000036.1"/>
</dbReference>
<keyword evidence="3" id="KW-1185">Reference proteome</keyword>
<dbReference type="eggNOG" id="COG2319">
    <property type="taxonomic scope" value="Bacteria"/>
</dbReference>
<evidence type="ECO:0000256" key="1">
    <source>
        <dbReference type="SAM" id="SignalP"/>
    </source>
</evidence>
<organism evidence="2 3">
    <name type="scientific">Chthoniobacter flavus Ellin428</name>
    <dbReference type="NCBI Taxonomy" id="497964"/>
    <lineage>
        <taxon>Bacteria</taxon>
        <taxon>Pseudomonadati</taxon>
        <taxon>Verrucomicrobiota</taxon>
        <taxon>Spartobacteria</taxon>
        <taxon>Chthoniobacterales</taxon>
        <taxon>Chthoniobacteraceae</taxon>
        <taxon>Chthoniobacter</taxon>
    </lineage>
</organism>
<dbReference type="STRING" id="497964.CfE428DRAFT_6196"/>
<accession>B4DBA5</accession>
<protein>
    <recommendedName>
        <fullName evidence="4">DUF4034 domain-containing protein</fullName>
    </recommendedName>
</protein>
<dbReference type="Proteomes" id="UP000005824">
    <property type="component" value="Unassembled WGS sequence"/>
</dbReference>
<proteinExistence type="predicted"/>
<name>B4DBA5_9BACT</name>
<evidence type="ECO:0008006" key="4">
    <source>
        <dbReference type="Google" id="ProtNLM"/>
    </source>
</evidence>
<feature type="signal peptide" evidence="1">
    <location>
        <begin position="1"/>
        <end position="17"/>
    </location>
</feature>
<dbReference type="InParanoid" id="B4DBA5"/>
<reference evidence="2 3" key="1">
    <citation type="journal article" date="2011" name="J. Bacteriol.">
        <title>Genome sequence of Chthoniobacter flavus Ellin428, an aerobic heterotrophic soil bacterium.</title>
        <authorList>
            <person name="Kant R."/>
            <person name="van Passel M.W."/>
            <person name="Palva A."/>
            <person name="Lucas S."/>
            <person name="Lapidus A."/>
            <person name="Glavina Del Rio T."/>
            <person name="Dalin E."/>
            <person name="Tice H."/>
            <person name="Bruce D."/>
            <person name="Goodwin L."/>
            <person name="Pitluck S."/>
            <person name="Larimer F.W."/>
            <person name="Land M.L."/>
            <person name="Hauser L."/>
            <person name="Sangwan P."/>
            <person name="de Vos W.M."/>
            <person name="Janssen P.H."/>
            <person name="Smidt H."/>
        </authorList>
    </citation>
    <scope>NUCLEOTIDE SEQUENCE [LARGE SCALE GENOMIC DNA]</scope>
    <source>
        <strain evidence="2 3">Ellin428</strain>
    </source>
</reference>
<keyword evidence="1" id="KW-0732">Signal</keyword>
<comment type="caution">
    <text evidence="2">The sequence shown here is derived from an EMBL/GenBank/DDBJ whole genome shotgun (WGS) entry which is preliminary data.</text>
</comment>